<evidence type="ECO:0000313" key="4">
    <source>
        <dbReference type="EMBL" id="QGQ96234.1"/>
    </source>
</evidence>
<evidence type="ECO:0000256" key="3">
    <source>
        <dbReference type="SAM" id="MobiDB-lite"/>
    </source>
</evidence>
<protein>
    <submittedName>
        <fullName evidence="4">Flagellar hook assembly protein FlgD</fullName>
    </submittedName>
</protein>
<organism evidence="4 5">
    <name type="scientific">Paenibacillus psychroresistens</name>
    <dbReference type="NCBI Taxonomy" id="1778678"/>
    <lineage>
        <taxon>Bacteria</taxon>
        <taxon>Bacillati</taxon>
        <taxon>Bacillota</taxon>
        <taxon>Bacilli</taxon>
        <taxon>Bacillales</taxon>
        <taxon>Paenibacillaceae</taxon>
        <taxon>Paenibacillus</taxon>
    </lineage>
</organism>
<dbReference type="RefSeq" id="WP_155701270.1">
    <property type="nucleotide sequence ID" value="NZ_CP034235.1"/>
</dbReference>
<gene>
    <name evidence="4" type="primary">flgD</name>
    <name evidence="4" type="ORF">EHS13_15780</name>
</gene>
<evidence type="ECO:0000313" key="5">
    <source>
        <dbReference type="Proteomes" id="UP000426246"/>
    </source>
</evidence>
<keyword evidence="2" id="KW-1005">Bacterial flagellum biogenesis</keyword>
<sequence length="152" mass="16579">MASPIGNVKDIIAQNSPRGTTKDASKTLGKDDFLKILITQLQHQDPSQPLEDKEFIAQMAQFTSLEQLSNMNTEMKALRQTMGLSPAFIGKEISWSKTDSLGNTVVNTGIVDALKYKDGIQYASVGGEEVSLDQIVKVTNATETKSETETPE</sequence>
<dbReference type="EMBL" id="CP034235">
    <property type="protein sequence ID" value="QGQ96234.1"/>
    <property type="molecule type" value="Genomic_DNA"/>
</dbReference>
<dbReference type="KEGG" id="ppsc:EHS13_15780"/>
<feature type="region of interest" description="Disordered" evidence="3">
    <location>
        <begin position="1"/>
        <end position="26"/>
    </location>
</feature>
<dbReference type="AlphaFoldDB" id="A0A6B8RKF9"/>
<keyword evidence="4" id="KW-0969">Cilium</keyword>
<dbReference type="InterPro" id="IPR005648">
    <property type="entry name" value="FlgD"/>
</dbReference>
<reference evidence="5" key="1">
    <citation type="submission" date="2018-11" db="EMBL/GenBank/DDBJ databases">
        <title>Complete genome sequence of Paenibacillus sp. ML311-T8.</title>
        <authorList>
            <person name="Nam Y.-D."/>
            <person name="Kang J."/>
            <person name="Chung W.-H."/>
            <person name="Park Y.S."/>
        </authorList>
    </citation>
    <scope>NUCLEOTIDE SEQUENCE [LARGE SCALE GENOMIC DNA]</scope>
    <source>
        <strain evidence="5">ML311-T8</strain>
    </source>
</reference>
<keyword evidence="4" id="KW-0966">Cell projection</keyword>
<name>A0A6B8RKF9_9BACL</name>
<evidence type="ECO:0000256" key="1">
    <source>
        <dbReference type="ARBA" id="ARBA00010577"/>
    </source>
</evidence>
<keyword evidence="5" id="KW-1185">Reference proteome</keyword>
<evidence type="ECO:0000256" key="2">
    <source>
        <dbReference type="ARBA" id="ARBA00022795"/>
    </source>
</evidence>
<dbReference type="Proteomes" id="UP000426246">
    <property type="component" value="Chromosome"/>
</dbReference>
<dbReference type="Pfam" id="PF03963">
    <property type="entry name" value="FlgD"/>
    <property type="match status" value="1"/>
</dbReference>
<keyword evidence="4" id="KW-0282">Flagellum</keyword>
<accession>A0A6B8RKF9</accession>
<comment type="similarity">
    <text evidence="1">Belongs to the FlgD family.</text>
</comment>
<proteinExistence type="inferred from homology"/>
<dbReference type="GO" id="GO:0044781">
    <property type="term" value="P:bacterial-type flagellum organization"/>
    <property type="evidence" value="ECO:0007669"/>
    <property type="project" value="UniProtKB-KW"/>
</dbReference>
<dbReference type="OrthoDB" id="280334at2"/>